<dbReference type="Proteomes" id="UP000287996">
    <property type="component" value="Unassembled WGS sequence"/>
</dbReference>
<keyword evidence="9" id="KW-1185">Reference proteome</keyword>
<dbReference type="InterPro" id="IPR052027">
    <property type="entry name" value="PspC"/>
</dbReference>
<dbReference type="NCBIfam" id="TIGR02978">
    <property type="entry name" value="phageshock_pspC"/>
    <property type="match status" value="1"/>
</dbReference>
<evidence type="ECO:0000256" key="5">
    <source>
        <dbReference type="ARBA" id="ARBA00023136"/>
    </source>
</evidence>
<comment type="subcellular location">
    <subcellularLocation>
        <location evidence="1">Cell membrane</location>
        <topology evidence="1">Single-pass membrane protein</topology>
    </subcellularLocation>
</comment>
<organism evidence="8 9">
    <name type="scientific">Idiomarina tyrosinivorans</name>
    <dbReference type="NCBI Taxonomy" id="1445662"/>
    <lineage>
        <taxon>Bacteria</taxon>
        <taxon>Pseudomonadati</taxon>
        <taxon>Pseudomonadota</taxon>
        <taxon>Gammaproteobacteria</taxon>
        <taxon>Alteromonadales</taxon>
        <taxon>Idiomarinaceae</taxon>
        <taxon>Idiomarina</taxon>
    </lineage>
</organism>
<comment type="caution">
    <text evidence="8">The sequence shown here is derived from an EMBL/GenBank/DDBJ whole genome shotgun (WGS) entry which is preliminary data.</text>
</comment>
<keyword evidence="2" id="KW-1003">Cell membrane</keyword>
<keyword evidence="3 6" id="KW-0812">Transmembrane</keyword>
<feature type="transmembrane region" description="Helical" evidence="6">
    <location>
        <begin position="35"/>
        <end position="63"/>
    </location>
</feature>
<protein>
    <submittedName>
        <fullName evidence="8">Envelope stress response membrane protein PspC</fullName>
    </submittedName>
</protein>
<dbReference type="PANTHER" id="PTHR33885:SF3">
    <property type="entry name" value="PHAGE SHOCK PROTEIN C"/>
    <property type="match status" value="1"/>
</dbReference>
<dbReference type="EMBL" id="PIQH01000004">
    <property type="protein sequence ID" value="RUO80631.1"/>
    <property type="molecule type" value="Genomic_DNA"/>
</dbReference>
<gene>
    <name evidence="8" type="primary">pspC</name>
    <name evidence="8" type="ORF">CWI84_06110</name>
</gene>
<dbReference type="PANTHER" id="PTHR33885">
    <property type="entry name" value="PHAGE SHOCK PROTEIN C"/>
    <property type="match status" value="1"/>
</dbReference>
<evidence type="ECO:0000256" key="4">
    <source>
        <dbReference type="ARBA" id="ARBA00022989"/>
    </source>
</evidence>
<feature type="domain" description="Phage shock protein PspC N-terminal" evidence="7">
    <location>
        <begin position="9"/>
        <end position="65"/>
    </location>
</feature>
<dbReference type="OrthoDB" id="7359894at2"/>
<keyword evidence="4 6" id="KW-1133">Transmembrane helix</keyword>
<dbReference type="Pfam" id="PF04024">
    <property type="entry name" value="PspC"/>
    <property type="match status" value="1"/>
</dbReference>
<dbReference type="InterPro" id="IPR007168">
    <property type="entry name" value="Phageshock_PspC_N"/>
</dbReference>
<evidence type="ECO:0000313" key="9">
    <source>
        <dbReference type="Proteomes" id="UP000287996"/>
    </source>
</evidence>
<evidence type="ECO:0000256" key="2">
    <source>
        <dbReference type="ARBA" id="ARBA00022475"/>
    </source>
</evidence>
<dbReference type="AlphaFoldDB" id="A0A432ZS18"/>
<evidence type="ECO:0000256" key="1">
    <source>
        <dbReference type="ARBA" id="ARBA00004162"/>
    </source>
</evidence>
<reference evidence="8 9" key="1">
    <citation type="journal article" date="2011" name="Front. Microbiol.">
        <title>Genomic signatures of strain selection and enhancement in Bacillus atrophaeus var. globigii, a historical biowarfare simulant.</title>
        <authorList>
            <person name="Gibbons H.S."/>
            <person name="Broomall S.M."/>
            <person name="McNew L.A."/>
            <person name="Daligault H."/>
            <person name="Chapman C."/>
            <person name="Bruce D."/>
            <person name="Karavis M."/>
            <person name="Krepps M."/>
            <person name="McGregor P.A."/>
            <person name="Hong C."/>
            <person name="Park K.H."/>
            <person name="Akmal A."/>
            <person name="Feldman A."/>
            <person name="Lin J.S."/>
            <person name="Chang W.E."/>
            <person name="Higgs B.W."/>
            <person name="Demirev P."/>
            <person name="Lindquist J."/>
            <person name="Liem A."/>
            <person name="Fochler E."/>
            <person name="Read T.D."/>
            <person name="Tapia R."/>
            <person name="Johnson S."/>
            <person name="Bishop-Lilly K.A."/>
            <person name="Detter C."/>
            <person name="Han C."/>
            <person name="Sozhamannan S."/>
            <person name="Rosenzweig C.N."/>
            <person name="Skowronski E.W."/>
        </authorList>
    </citation>
    <scope>NUCLEOTIDE SEQUENCE [LARGE SCALE GENOMIC DNA]</scope>
    <source>
        <strain evidence="8 9">CC-PW-9</strain>
    </source>
</reference>
<evidence type="ECO:0000259" key="7">
    <source>
        <dbReference type="Pfam" id="PF04024"/>
    </source>
</evidence>
<keyword evidence="5 6" id="KW-0472">Membrane</keyword>
<accession>A0A432ZS18</accession>
<proteinExistence type="predicted"/>
<dbReference type="GO" id="GO:0005886">
    <property type="term" value="C:plasma membrane"/>
    <property type="evidence" value="ECO:0007669"/>
    <property type="project" value="UniProtKB-SubCell"/>
</dbReference>
<sequence length="132" mass="15459">MNFELPKRELRRRQDKGKIAGVCAGLADYFNIETWLVRVVFFTGLIFSSGFFAVLYFALWFILDKGPSVFDNKSEGHGPIRVKDKIWAAGEPPKQAFQEIYQDFQEMEQSLQKMERYVTSSEFTLNREFKQL</sequence>
<dbReference type="InterPro" id="IPR014320">
    <property type="entry name" value="Phageshock_PspC"/>
</dbReference>
<dbReference type="RefSeq" id="WP_126841692.1">
    <property type="nucleotide sequence ID" value="NZ_PIQH01000004.1"/>
</dbReference>
<evidence type="ECO:0000256" key="3">
    <source>
        <dbReference type="ARBA" id="ARBA00022692"/>
    </source>
</evidence>
<name>A0A432ZS18_9GAMM</name>
<evidence type="ECO:0000256" key="6">
    <source>
        <dbReference type="SAM" id="Phobius"/>
    </source>
</evidence>
<evidence type="ECO:0000313" key="8">
    <source>
        <dbReference type="EMBL" id="RUO80631.1"/>
    </source>
</evidence>